<feature type="domain" description="Tyr recombinase" evidence="2">
    <location>
        <begin position="1"/>
        <end position="186"/>
    </location>
</feature>
<dbReference type="PANTHER" id="PTHR30349:SF64">
    <property type="entry name" value="PROPHAGE INTEGRASE INTD-RELATED"/>
    <property type="match status" value="1"/>
</dbReference>
<dbReference type="PANTHER" id="PTHR30349">
    <property type="entry name" value="PHAGE INTEGRASE-RELATED"/>
    <property type="match status" value="1"/>
</dbReference>
<evidence type="ECO:0000259" key="2">
    <source>
        <dbReference type="PROSITE" id="PS51898"/>
    </source>
</evidence>
<dbReference type="KEGG" id="hfv:R50_0878"/>
<gene>
    <name evidence="3" type="ORF">R50_0878</name>
</gene>
<dbReference type="Gene3D" id="1.10.443.10">
    <property type="entry name" value="Intergrase catalytic core"/>
    <property type="match status" value="1"/>
</dbReference>
<keyword evidence="4" id="KW-1185">Reference proteome</keyword>
<reference evidence="3 4" key="1">
    <citation type="submission" date="2020-02" db="EMBL/GenBank/DDBJ databases">
        <authorList>
            <person name="Hogendoorn C."/>
        </authorList>
    </citation>
    <scope>NUCLEOTIDE SEQUENCE [LARGE SCALE GENOMIC DNA]</scope>
    <source>
        <strain evidence="3">R501</strain>
    </source>
</reference>
<dbReference type="GO" id="GO:0015074">
    <property type="term" value="P:DNA integration"/>
    <property type="evidence" value="ECO:0007669"/>
    <property type="project" value="InterPro"/>
</dbReference>
<organism evidence="3 4">
    <name type="scientific">Candidatus Hydrogenisulfobacillus filiaventi</name>
    <dbReference type="NCBI Taxonomy" id="2707344"/>
    <lineage>
        <taxon>Bacteria</taxon>
        <taxon>Bacillati</taxon>
        <taxon>Bacillota</taxon>
        <taxon>Clostridia</taxon>
        <taxon>Eubacteriales</taxon>
        <taxon>Clostridiales Family XVII. Incertae Sedis</taxon>
        <taxon>Candidatus Hydrogenisulfobacillus</taxon>
    </lineage>
</organism>
<dbReference type="InterPro" id="IPR013762">
    <property type="entry name" value="Integrase-like_cat_sf"/>
</dbReference>
<dbReference type="PROSITE" id="PS51257">
    <property type="entry name" value="PROKAR_LIPOPROTEIN"/>
    <property type="match status" value="1"/>
</dbReference>
<dbReference type="Proteomes" id="UP000503399">
    <property type="component" value="Chromosome"/>
</dbReference>
<dbReference type="EMBL" id="LR778114">
    <property type="protein sequence ID" value="CAB1128384.1"/>
    <property type="molecule type" value="Genomic_DNA"/>
</dbReference>
<sequence>MLKAADGHLWRVLWYTIALTGCRRGEALGLQWADIDRERHTITIQRTLTGKAARRQVHEPKTASGRRVVAATRFLMDLLKEHQHQQKLAQLAAGPDWVETGFVFTTRTGKPLDGDNVRRAFKKLLKAAGLPPETRIHDLRHAMATWWLSQGVPVKVVSERLGHTSIAITLQLYGHVLSNMRAEAAEQMDAWLLGEERASPRRHKTSLVFPGQTSSTSGASSKKSALYFVGNGSPRSINDFKYTFSCSLRLTPTRIPP</sequence>
<dbReference type="InterPro" id="IPR011010">
    <property type="entry name" value="DNA_brk_join_enz"/>
</dbReference>
<dbReference type="GO" id="GO:0003677">
    <property type="term" value="F:DNA binding"/>
    <property type="evidence" value="ECO:0007669"/>
    <property type="project" value="InterPro"/>
</dbReference>
<protein>
    <recommendedName>
        <fullName evidence="2">Tyr recombinase domain-containing protein</fullName>
    </recommendedName>
</protein>
<dbReference type="InterPro" id="IPR002104">
    <property type="entry name" value="Integrase_catalytic"/>
</dbReference>
<dbReference type="CDD" id="cd01189">
    <property type="entry name" value="INT_ICEBs1_C_like"/>
    <property type="match status" value="1"/>
</dbReference>
<keyword evidence="1" id="KW-0233">DNA recombination</keyword>
<dbReference type="SUPFAM" id="SSF56349">
    <property type="entry name" value="DNA breaking-rejoining enzymes"/>
    <property type="match status" value="1"/>
</dbReference>
<evidence type="ECO:0000313" key="3">
    <source>
        <dbReference type="EMBL" id="CAB1128384.1"/>
    </source>
</evidence>
<accession>A0A6F8ZFA8</accession>
<dbReference type="AlphaFoldDB" id="A0A6F8ZFA8"/>
<dbReference type="PROSITE" id="PS51898">
    <property type="entry name" value="TYR_RECOMBINASE"/>
    <property type="match status" value="1"/>
</dbReference>
<proteinExistence type="predicted"/>
<evidence type="ECO:0000313" key="4">
    <source>
        <dbReference type="Proteomes" id="UP000503399"/>
    </source>
</evidence>
<name>A0A6F8ZFA8_9FIRM</name>
<dbReference type="GO" id="GO:0006310">
    <property type="term" value="P:DNA recombination"/>
    <property type="evidence" value="ECO:0007669"/>
    <property type="project" value="UniProtKB-KW"/>
</dbReference>
<dbReference type="Pfam" id="PF00589">
    <property type="entry name" value="Phage_integrase"/>
    <property type="match status" value="1"/>
</dbReference>
<evidence type="ECO:0000256" key="1">
    <source>
        <dbReference type="ARBA" id="ARBA00023172"/>
    </source>
</evidence>
<dbReference type="InterPro" id="IPR050090">
    <property type="entry name" value="Tyrosine_recombinase_XerCD"/>
</dbReference>